<comment type="caution">
    <text evidence="2">The sequence shown here is derived from an EMBL/GenBank/DDBJ whole genome shotgun (WGS) entry which is preliminary data.</text>
</comment>
<dbReference type="RefSeq" id="XP_044554739.1">
    <property type="nucleotide sequence ID" value="XM_044699608.1"/>
</dbReference>
<sequence length="423" mass="47506">MMGFTLRLLPRFTVAKFQEEHGKSLLGCTDASVAIEQLCQIGSSWNDIRVEVLLDDDQCTTVLRRRKPKIKFTQLPPTETITEFHLYSLQEGGSTGSSSVFDWGVYKPGKDGVFSINSKPQPGYPKGSTFEKMFLLMELGDGRFAVICQAFTYDVNSTRKDQLVASHCSKKKKKVSKRSTHKKKQSPLDNKKRKSQDEFQEDGATEDEAEDMETSKKRKPSPECVTSNAPQQPQPVVNSQVPFDNVTTTAYSNEGTIPLSYEASIVATTNLQMTTQVPSAQPVVWFAPVRTDHVTTPSYQQLLTALQTLWSVPGVIECVNYWYWCASLQLFGSALSQQHAEVQHLTTTPQQSIPEPATDENIPPIENSNLPMQGHVDQQQTEENKEFELTQHLDELLGINNPMSYSQHADVPDFSSFDNEWNL</sequence>
<feature type="compositionally biased region" description="Low complexity" evidence="1">
    <location>
        <begin position="230"/>
        <end position="239"/>
    </location>
</feature>
<evidence type="ECO:0000256" key="1">
    <source>
        <dbReference type="SAM" id="MobiDB-lite"/>
    </source>
</evidence>
<feature type="compositionally biased region" description="Acidic residues" evidence="1">
    <location>
        <begin position="198"/>
        <end position="212"/>
    </location>
</feature>
<keyword evidence="3" id="KW-1185">Reference proteome</keyword>
<evidence type="ECO:0000313" key="2">
    <source>
        <dbReference type="EMBL" id="KAG2392845.1"/>
    </source>
</evidence>
<organism evidence="2 3">
    <name type="scientific">Naegleria lovaniensis</name>
    <name type="common">Amoeba</name>
    <dbReference type="NCBI Taxonomy" id="51637"/>
    <lineage>
        <taxon>Eukaryota</taxon>
        <taxon>Discoba</taxon>
        <taxon>Heterolobosea</taxon>
        <taxon>Tetramitia</taxon>
        <taxon>Eutetramitia</taxon>
        <taxon>Vahlkampfiidae</taxon>
        <taxon>Naegleria</taxon>
    </lineage>
</organism>
<evidence type="ECO:0000313" key="3">
    <source>
        <dbReference type="Proteomes" id="UP000816034"/>
    </source>
</evidence>
<name>A0AA88KWV1_NAELO</name>
<dbReference type="Proteomes" id="UP000816034">
    <property type="component" value="Unassembled WGS sequence"/>
</dbReference>
<feature type="region of interest" description="Disordered" evidence="1">
    <location>
        <begin position="164"/>
        <end position="239"/>
    </location>
</feature>
<dbReference type="AlphaFoldDB" id="A0AA88KWV1"/>
<accession>A0AA88KWV1</accession>
<reference evidence="2 3" key="1">
    <citation type="journal article" date="2018" name="BMC Genomics">
        <title>The genome of Naegleria lovaniensis, the basis for a comparative approach to unravel pathogenicity factors of the human pathogenic amoeba N. fowleri.</title>
        <authorList>
            <person name="Liechti N."/>
            <person name="Schurch N."/>
            <person name="Bruggmann R."/>
            <person name="Wittwer M."/>
        </authorList>
    </citation>
    <scope>NUCLEOTIDE SEQUENCE [LARGE SCALE GENOMIC DNA]</scope>
    <source>
        <strain evidence="2 3">ATCC 30569</strain>
    </source>
</reference>
<dbReference type="GeneID" id="68101876"/>
<proteinExistence type="predicted"/>
<protein>
    <submittedName>
        <fullName evidence="2">Uncharacterized protein</fullName>
    </submittedName>
</protein>
<gene>
    <name evidence="2" type="ORF">C9374_009422</name>
</gene>
<feature type="compositionally biased region" description="Basic residues" evidence="1">
    <location>
        <begin position="168"/>
        <end position="185"/>
    </location>
</feature>
<dbReference type="EMBL" id="PYSW02000003">
    <property type="protein sequence ID" value="KAG2392845.1"/>
    <property type="molecule type" value="Genomic_DNA"/>
</dbReference>